<dbReference type="EMBL" id="CACTIH010004217">
    <property type="protein sequence ID" value="CAA2990180.1"/>
    <property type="molecule type" value="Genomic_DNA"/>
</dbReference>
<dbReference type="GO" id="GO:0015031">
    <property type="term" value="P:protein transport"/>
    <property type="evidence" value="ECO:0007669"/>
    <property type="project" value="InterPro"/>
</dbReference>
<dbReference type="OrthoDB" id="29853at2759"/>
<evidence type="ECO:0000256" key="1">
    <source>
        <dbReference type="ARBA" id="ARBA00005536"/>
    </source>
</evidence>
<gene>
    <name evidence="2" type="ORF">OLEA9_A069072</name>
</gene>
<proteinExistence type="inferred from homology"/>
<organism evidence="2 3">
    <name type="scientific">Olea europaea subsp. europaea</name>
    <dbReference type="NCBI Taxonomy" id="158383"/>
    <lineage>
        <taxon>Eukaryota</taxon>
        <taxon>Viridiplantae</taxon>
        <taxon>Streptophyta</taxon>
        <taxon>Embryophyta</taxon>
        <taxon>Tracheophyta</taxon>
        <taxon>Spermatophyta</taxon>
        <taxon>Magnoliopsida</taxon>
        <taxon>eudicotyledons</taxon>
        <taxon>Gunneridae</taxon>
        <taxon>Pentapetalae</taxon>
        <taxon>asterids</taxon>
        <taxon>lamiids</taxon>
        <taxon>Lamiales</taxon>
        <taxon>Oleaceae</taxon>
        <taxon>Oleeae</taxon>
        <taxon>Olea</taxon>
    </lineage>
</organism>
<dbReference type="Proteomes" id="UP000594638">
    <property type="component" value="Unassembled WGS sequence"/>
</dbReference>
<keyword evidence="3" id="KW-1185">Reference proteome</keyword>
<protein>
    <submittedName>
        <fullName evidence="2">Uncharacterized protein</fullName>
    </submittedName>
</protein>
<evidence type="ECO:0000313" key="3">
    <source>
        <dbReference type="Proteomes" id="UP000594638"/>
    </source>
</evidence>
<reference evidence="2 3" key="1">
    <citation type="submission" date="2019-12" db="EMBL/GenBank/DDBJ databases">
        <authorList>
            <person name="Alioto T."/>
            <person name="Alioto T."/>
            <person name="Gomez Garrido J."/>
        </authorList>
    </citation>
    <scope>NUCLEOTIDE SEQUENCE [LARGE SCALE GENOMIC DNA]</scope>
</reference>
<comment type="similarity">
    <text evidence="1">Belongs to the IST1 family.</text>
</comment>
<dbReference type="Gramene" id="OE9A069072T1">
    <property type="protein sequence ID" value="OE9A069072C1"/>
    <property type="gene ID" value="OE9A069072"/>
</dbReference>
<comment type="caution">
    <text evidence="2">The sequence shown here is derived from an EMBL/GenBank/DDBJ whole genome shotgun (WGS) entry which is preliminary data.</text>
</comment>
<name>A0A8S0SEC3_OLEEU</name>
<dbReference type="PANTHER" id="PTHR12161:SF5">
    <property type="entry name" value="IST1 HOMOLOG"/>
    <property type="match status" value="1"/>
</dbReference>
<dbReference type="InterPro" id="IPR005061">
    <property type="entry name" value="Ist1"/>
</dbReference>
<dbReference type="InterPro" id="IPR042277">
    <property type="entry name" value="IST1-like"/>
</dbReference>
<sequence>MLFAIKYGKEFVLSATELMLECNVNRQLADNSPTPNVKLKLLKEIAEEQELDWDPSAIELLLVFDMGRNIIRFLY</sequence>
<dbReference type="AlphaFoldDB" id="A0A8S0SEC3"/>
<dbReference type="Gene3D" id="1.20.1260.60">
    <property type="entry name" value="Vacuolar protein sorting-associated protein Ist1"/>
    <property type="match status" value="1"/>
</dbReference>
<dbReference type="PANTHER" id="PTHR12161">
    <property type="entry name" value="IST1 FAMILY MEMBER"/>
    <property type="match status" value="1"/>
</dbReference>
<accession>A0A8S0SEC3</accession>
<evidence type="ECO:0000313" key="2">
    <source>
        <dbReference type="EMBL" id="CAA2990180.1"/>
    </source>
</evidence>